<dbReference type="Proteomes" id="UP000581135">
    <property type="component" value="Unassembled WGS sequence"/>
</dbReference>
<dbReference type="Gene3D" id="3.50.50.60">
    <property type="entry name" value="FAD/NAD(P)-binding domain"/>
    <property type="match status" value="1"/>
</dbReference>
<dbReference type="GO" id="GO:0008812">
    <property type="term" value="F:choline dehydrogenase activity"/>
    <property type="evidence" value="ECO:0007669"/>
    <property type="project" value="UniProtKB-EC"/>
</dbReference>
<dbReference type="PANTHER" id="PTHR11552">
    <property type="entry name" value="GLUCOSE-METHANOL-CHOLINE GMC OXIDOREDUCTASE"/>
    <property type="match status" value="1"/>
</dbReference>
<feature type="domain" description="Glucose-methanol-choline oxidoreductase N-terminal" evidence="7">
    <location>
        <begin position="93"/>
        <end position="116"/>
    </location>
</feature>
<evidence type="ECO:0000259" key="8">
    <source>
        <dbReference type="PROSITE" id="PS00624"/>
    </source>
</evidence>
<dbReference type="InterPro" id="IPR012132">
    <property type="entry name" value="GMC_OxRdtase"/>
</dbReference>
<dbReference type="InterPro" id="IPR036188">
    <property type="entry name" value="FAD/NAD-bd_sf"/>
</dbReference>
<evidence type="ECO:0000256" key="5">
    <source>
        <dbReference type="PIRSR" id="PIRSR000137-2"/>
    </source>
</evidence>
<dbReference type="PANTHER" id="PTHR11552:SF147">
    <property type="entry name" value="CHOLINE DEHYDROGENASE, MITOCHONDRIAL"/>
    <property type="match status" value="1"/>
</dbReference>
<dbReference type="Pfam" id="PF05199">
    <property type="entry name" value="GMC_oxred_C"/>
    <property type="match status" value="1"/>
</dbReference>
<protein>
    <submittedName>
        <fullName evidence="9">Choline dehydrogenase</fullName>
        <ecNumber evidence="9">1.1.99.1</ecNumber>
    </submittedName>
</protein>
<dbReference type="Gene3D" id="3.30.560.10">
    <property type="entry name" value="Glucose Oxidase, domain 3"/>
    <property type="match status" value="1"/>
</dbReference>
<proteinExistence type="inferred from homology"/>
<evidence type="ECO:0000259" key="7">
    <source>
        <dbReference type="PROSITE" id="PS00623"/>
    </source>
</evidence>
<evidence type="ECO:0000313" key="10">
    <source>
        <dbReference type="Proteomes" id="UP000581135"/>
    </source>
</evidence>
<feature type="domain" description="Glucose-methanol-choline oxidoreductase N-terminal" evidence="8">
    <location>
        <begin position="265"/>
        <end position="279"/>
    </location>
</feature>
<dbReference type="Pfam" id="PF00732">
    <property type="entry name" value="GMC_oxred_N"/>
    <property type="match status" value="1"/>
</dbReference>
<keyword evidence="10" id="KW-1185">Reference proteome</keyword>
<dbReference type="GO" id="GO:0016020">
    <property type="term" value="C:membrane"/>
    <property type="evidence" value="ECO:0007669"/>
    <property type="project" value="TreeGrafter"/>
</dbReference>
<feature type="binding site" evidence="5">
    <location>
        <position position="95"/>
    </location>
    <ligand>
        <name>FAD</name>
        <dbReference type="ChEBI" id="CHEBI:57692"/>
    </ligand>
</feature>
<gene>
    <name evidence="9" type="ORF">FHR98_000582</name>
</gene>
<dbReference type="SUPFAM" id="SSF54373">
    <property type="entry name" value="FAD-linked reductases, C-terminal domain"/>
    <property type="match status" value="1"/>
</dbReference>
<dbReference type="EC" id="1.1.99.1" evidence="9"/>
<dbReference type="GO" id="GO:0050660">
    <property type="term" value="F:flavin adenine dinucleotide binding"/>
    <property type="evidence" value="ECO:0007669"/>
    <property type="project" value="InterPro"/>
</dbReference>
<feature type="binding site" evidence="5">
    <location>
        <position position="230"/>
    </location>
    <ligand>
        <name>FAD</name>
        <dbReference type="ChEBI" id="CHEBI:57692"/>
    </ligand>
</feature>
<accession>A0A839SN42</accession>
<evidence type="ECO:0000256" key="3">
    <source>
        <dbReference type="ARBA" id="ARBA00022630"/>
    </source>
</evidence>
<dbReference type="InterPro" id="IPR007867">
    <property type="entry name" value="GMC_OxRtase_C"/>
</dbReference>
<dbReference type="PROSITE" id="PS00624">
    <property type="entry name" value="GMC_OXRED_2"/>
    <property type="match status" value="1"/>
</dbReference>
<dbReference type="AlphaFoldDB" id="A0A839SN42"/>
<evidence type="ECO:0000256" key="4">
    <source>
        <dbReference type="ARBA" id="ARBA00022827"/>
    </source>
</evidence>
<keyword evidence="3 6" id="KW-0285">Flavoprotein</keyword>
<dbReference type="NCBIfam" id="NF002550">
    <property type="entry name" value="PRK02106.1"/>
    <property type="match status" value="1"/>
</dbReference>
<dbReference type="InterPro" id="IPR000172">
    <property type="entry name" value="GMC_OxRdtase_N"/>
</dbReference>
<comment type="cofactor">
    <cofactor evidence="1 5">
        <name>FAD</name>
        <dbReference type="ChEBI" id="CHEBI:57692"/>
    </cofactor>
</comment>
<dbReference type="GO" id="GO:0019285">
    <property type="term" value="P:glycine betaine biosynthetic process from choline"/>
    <property type="evidence" value="ECO:0007669"/>
    <property type="project" value="TreeGrafter"/>
</dbReference>
<comment type="similarity">
    <text evidence="2 6">Belongs to the GMC oxidoreductase family.</text>
</comment>
<feature type="binding site" evidence="5">
    <location>
        <begin position="103"/>
        <end position="106"/>
    </location>
    <ligand>
        <name>FAD</name>
        <dbReference type="ChEBI" id="CHEBI:57692"/>
    </ligand>
</feature>
<evidence type="ECO:0000313" key="9">
    <source>
        <dbReference type="EMBL" id="MBB3064317.1"/>
    </source>
</evidence>
<evidence type="ECO:0000256" key="6">
    <source>
        <dbReference type="RuleBase" id="RU003968"/>
    </source>
</evidence>
<keyword evidence="9" id="KW-0560">Oxidoreductase</keyword>
<dbReference type="PIRSF" id="PIRSF000137">
    <property type="entry name" value="Alcohol_oxidase"/>
    <property type="match status" value="1"/>
</dbReference>
<dbReference type="EMBL" id="JACHXA010000001">
    <property type="protein sequence ID" value="MBB3064317.1"/>
    <property type="molecule type" value="Genomic_DNA"/>
</dbReference>
<comment type="caution">
    <text evidence="9">The sequence shown here is derived from an EMBL/GenBank/DDBJ whole genome shotgun (WGS) entry which is preliminary data.</text>
</comment>
<name>A0A839SN42_9PROT</name>
<keyword evidence="4 5" id="KW-0274">FAD</keyword>
<evidence type="ECO:0000256" key="1">
    <source>
        <dbReference type="ARBA" id="ARBA00001974"/>
    </source>
</evidence>
<reference evidence="9 10" key="1">
    <citation type="submission" date="2020-08" db="EMBL/GenBank/DDBJ databases">
        <title>Genomic Encyclopedia of Type Strains, Phase III (KMG-III): the genomes of soil and plant-associated and newly described type strains.</title>
        <authorList>
            <person name="Whitman W."/>
        </authorList>
    </citation>
    <scope>NUCLEOTIDE SEQUENCE [LARGE SCALE GENOMIC DNA]</scope>
    <source>
        <strain evidence="9 10">CECT 8803</strain>
    </source>
</reference>
<organism evidence="9 10">
    <name type="scientific">Limibacillus halophilus</name>
    <dbReference type="NCBI Taxonomy" id="1579333"/>
    <lineage>
        <taxon>Bacteria</taxon>
        <taxon>Pseudomonadati</taxon>
        <taxon>Pseudomonadota</taxon>
        <taxon>Alphaproteobacteria</taxon>
        <taxon>Rhodospirillales</taxon>
        <taxon>Rhodovibrionaceae</taxon>
        <taxon>Limibacillus</taxon>
    </lineage>
</organism>
<sequence>MVGRLKGDSTTREYDYVIVGAGSAGSVLASRLSEDADVRVCLLEAGPSDRRSLFALRMPAGMGLAASGTRYNWAYLTEPEPWLDNRRLPYPRGRVVGGSSSINGMVYLRGNPQDYDGWAKLGLDSWSFAHCLPYFRRMESAPQGETPFRGGQGPMGVTLSKPDNPLHLAYLEAAEQAGYPFTGDVNGFRQEGPFCMERTTRAGKRCSASRAYLWPAAKRRNLAIKSNTLVERVVTESGRAVAVDFRRGGIKSRIRATREVILCGGAFNSPHLLMLSGIGPADHLKAHRIPVVADIDEVGANLQDHLDVIIQHACNEPVSLGRRLTPWGKVAIALEWLLLRTGPGASNIWETGCFFRTGPGVEYPDMQHHFAPLLTGADGALAANADGFQAHLSQLRPLSRGWVRLQSDDPTVRPRIRFNHLSEAADVENLRQGLRITRGILSQPALDRFRGEELAPGVEVQTDSDWDAYVRATAQTSHHPSSTCRMGTDNRSVVDPEAKVRGVEGLRVVDASIMPSIPSANLNAATLMIAEKVSDLIAGRQPMPPRNVEFFRSSC</sequence>
<evidence type="ECO:0000256" key="2">
    <source>
        <dbReference type="ARBA" id="ARBA00010790"/>
    </source>
</evidence>
<dbReference type="SUPFAM" id="SSF51905">
    <property type="entry name" value="FAD/NAD(P)-binding domain"/>
    <property type="match status" value="1"/>
</dbReference>
<dbReference type="RefSeq" id="WP_183415111.1">
    <property type="nucleotide sequence ID" value="NZ_JACHXA010000001.1"/>
</dbReference>
<dbReference type="PROSITE" id="PS00623">
    <property type="entry name" value="GMC_OXRED_1"/>
    <property type="match status" value="1"/>
</dbReference>